<dbReference type="PANTHER" id="PTHR43877:SF8">
    <property type="entry name" value="N-ACETYLGLUTAMATE SYNTHASE-RELATED"/>
    <property type="match status" value="1"/>
</dbReference>
<gene>
    <name evidence="5" type="ORF">CryarDRAFT_1368</name>
</gene>
<feature type="compositionally biased region" description="Low complexity" evidence="3">
    <location>
        <begin position="16"/>
        <end position="52"/>
    </location>
</feature>
<dbReference type="InterPro" id="IPR050832">
    <property type="entry name" value="Bact_Acetyltransf"/>
</dbReference>
<protein>
    <submittedName>
        <fullName evidence="5">Acetyltransferase</fullName>
    </submittedName>
</protein>
<keyword evidence="2" id="KW-0012">Acyltransferase</keyword>
<dbReference type="HOGENOM" id="CLU_1048544_0_0_11"/>
<organism evidence="5 6">
    <name type="scientific">Cryptosporangium arvum DSM 44712</name>
    <dbReference type="NCBI Taxonomy" id="927661"/>
    <lineage>
        <taxon>Bacteria</taxon>
        <taxon>Bacillati</taxon>
        <taxon>Actinomycetota</taxon>
        <taxon>Actinomycetes</taxon>
        <taxon>Cryptosporangiales</taxon>
        <taxon>Cryptosporangiaceae</taxon>
        <taxon>Cryptosporangium</taxon>
    </lineage>
</organism>
<evidence type="ECO:0000256" key="1">
    <source>
        <dbReference type="ARBA" id="ARBA00022679"/>
    </source>
</evidence>
<dbReference type="CDD" id="cd04301">
    <property type="entry name" value="NAT_SF"/>
    <property type="match status" value="1"/>
</dbReference>
<keyword evidence="1 5" id="KW-0808">Transferase</keyword>
<sequence length="265" mass="27385">MGNSGAERPPGGWLVTTPATASTPAGPNVVGPAPAGPDVASPAPAGPDVAGPLTSPAKASVAEPSAIQVLTPAVVHAALVGGTVVAIRPARPRDAAAVADLHRRSAPASLRDRYPGTPPPALTDPEQCLAAVPGSCTLVAFNGFRLVGIAQITGHVPVADFGVLVREDHRRRGLGAILAKHALHVAYELGHREAVSFGGPENRALRAMLHRLGLEGRTRYTGDLLVTRIALPYEPEPADPEASDRTEPAVRMPYPVINRRPIATA</sequence>
<keyword evidence="6" id="KW-1185">Reference proteome</keyword>
<dbReference type="Pfam" id="PF00583">
    <property type="entry name" value="Acetyltransf_1"/>
    <property type="match status" value="1"/>
</dbReference>
<dbReference type="InterPro" id="IPR016181">
    <property type="entry name" value="Acyl_CoA_acyltransferase"/>
</dbReference>
<dbReference type="PROSITE" id="PS51186">
    <property type="entry name" value="GNAT"/>
    <property type="match status" value="1"/>
</dbReference>
<feature type="domain" description="N-acetyltransferase" evidence="4">
    <location>
        <begin position="85"/>
        <end position="234"/>
    </location>
</feature>
<dbReference type="InterPro" id="IPR000182">
    <property type="entry name" value="GNAT_dom"/>
</dbReference>
<dbReference type="PANTHER" id="PTHR43877">
    <property type="entry name" value="AMINOALKYLPHOSPHONATE N-ACETYLTRANSFERASE-RELATED-RELATED"/>
    <property type="match status" value="1"/>
</dbReference>
<dbReference type="Gene3D" id="3.40.630.30">
    <property type="match status" value="1"/>
</dbReference>
<dbReference type="Proteomes" id="UP000021053">
    <property type="component" value="Unassembled WGS sequence"/>
</dbReference>
<evidence type="ECO:0000256" key="3">
    <source>
        <dbReference type="SAM" id="MobiDB-lite"/>
    </source>
</evidence>
<name>A0A010ZNP8_9ACTN</name>
<proteinExistence type="predicted"/>
<dbReference type="SUPFAM" id="SSF55729">
    <property type="entry name" value="Acyl-CoA N-acyltransferases (Nat)"/>
    <property type="match status" value="1"/>
</dbReference>
<dbReference type="AlphaFoldDB" id="A0A010ZNP8"/>
<accession>A0A010ZNP8</accession>
<dbReference type="GO" id="GO:0016747">
    <property type="term" value="F:acyltransferase activity, transferring groups other than amino-acyl groups"/>
    <property type="evidence" value="ECO:0007669"/>
    <property type="project" value="InterPro"/>
</dbReference>
<evidence type="ECO:0000313" key="6">
    <source>
        <dbReference type="Proteomes" id="UP000021053"/>
    </source>
</evidence>
<comment type="caution">
    <text evidence="5">The sequence shown here is derived from an EMBL/GenBank/DDBJ whole genome shotgun (WGS) entry which is preliminary data.</text>
</comment>
<evidence type="ECO:0000259" key="4">
    <source>
        <dbReference type="PROSITE" id="PS51186"/>
    </source>
</evidence>
<feature type="region of interest" description="Disordered" evidence="3">
    <location>
        <begin position="1"/>
        <end position="56"/>
    </location>
</feature>
<evidence type="ECO:0000256" key="2">
    <source>
        <dbReference type="ARBA" id="ARBA00023315"/>
    </source>
</evidence>
<evidence type="ECO:0000313" key="5">
    <source>
        <dbReference type="EMBL" id="EXG80299.1"/>
    </source>
</evidence>
<reference evidence="5 6" key="1">
    <citation type="submission" date="2013-07" db="EMBL/GenBank/DDBJ databases">
        <authorList>
            <consortium name="DOE Joint Genome Institute"/>
            <person name="Eisen J."/>
            <person name="Huntemann M."/>
            <person name="Han J."/>
            <person name="Chen A."/>
            <person name="Kyrpides N."/>
            <person name="Mavromatis K."/>
            <person name="Markowitz V."/>
            <person name="Palaniappan K."/>
            <person name="Ivanova N."/>
            <person name="Schaumberg A."/>
            <person name="Pati A."/>
            <person name="Liolios K."/>
            <person name="Nordberg H.P."/>
            <person name="Cantor M.N."/>
            <person name="Hua S.X."/>
            <person name="Woyke T."/>
        </authorList>
    </citation>
    <scope>NUCLEOTIDE SEQUENCE [LARGE SCALE GENOMIC DNA]</scope>
    <source>
        <strain evidence="5 6">DSM 44712</strain>
    </source>
</reference>
<dbReference type="EMBL" id="JFBT01000001">
    <property type="protein sequence ID" value="EXG80299.1"/>
    <property type="molecule type" value="Genomic_DNA"/>
</dbReference>